<evidence type="ECO:0000313" key="6">
    <source>
        <dbReference type="EMBL" id="SJK84252.1"/>
    </source>
</evidence>
<dbReference type="PANTHER" id="PTHR38011:SF7">
    <property type="entry name" value="2,5-DIAMINO-6-RIBOSYLAMINO-4(3H)-PYRIMIDINONE 5'-PHOSPHATE REDUCTASE"/>
    <property type="match status" value="1"/>
</dbReference>
<dbReference type="Gene3D" id="3.40.430.10">
    <property type="entry name" value="Dihydrofolate Reductase, subunit A"/>
    <property type="match status" value="1"/>
</dbReference>
<organism evidence="5 8">
    <name type="scientific">Cuniculiplasma divulgatum</name>
    <dbReference type="NCBI Taxonomy" id="1673428"/>
    <lineage>
        <taxon>Archaea</taxon>
        <taxon>Methanobacteriati</taxon>
        <taxon>Thermoplasmatota</taxon>
        <taxon>Thermoplasmata</taxon>
        <taxon>Thermoplasmatales</taxon>
        <taxon>Cuniculiplasmataceae</taxon>
        <taxon>Cuniculiplasma</taxon>
    </lineage>
</organism>
<dbReference type="STRING" id="1673428.CPM_0367"/>
<keyword evidence="7" id="KW-1185">Reference proteome</keyword>
<evidence type="ECO:0000256" key="1">
    <source>
        <dbReference type="ARBA" id="ARBA00005104"/>
    </source>
</evidence>
<keyword evidence="3" id="KW-0560">Oxidoreductase</keyword>
<evidence type="ECO:0000313" key="5">
    <source>
        <dbReference type="EMBL" id="SIM40889.1"/>
    </source>
</evidence>
<dbReference type="GO" id="GO:0008703">
    <property type="term" value="F:5-amino-6-(5-phosphoribosylamino)uracil reductase activity"/>
    <property type="evidence" value="ECO:0007669"/>
    <property type="project" value="InterPro"/>
</dbReference>
<proteinExistence type="predicted"/>
<feature type="domain" description="Bacterial bifunctional deaminase-reductase C-terminal" evidence="4">
    <location>
        <begin position="11"/>
        <end position="171"/>
    </location>
</feature>
<dbReference type="GeneID" id="41587698"/>
<dbReference type="GO" id="GO:0009231">
    <property type="term" value="P:riboflavin biosynthetic process"/>
    <property type="evidence" value="ECO:0007669"/>
    <property type="project" value="InterPro"/>
</dbReference>
<evidence type="ECO:0000259" key="4">
    <source>
        <dbReference type="Pfam" id="PF01872"/>
    </source>
</evidence>
<dbReference type="SUPFAM" id="SSF53597">
    <property type="entry name" value="Dihydrofolate reductase-like"/>
    <property type="match status" value="1"/>
</dbReference>
<dbReference type="PANTHER" id="PTHR38011">
    <property type="entry name" value="DIHYDROFOLATE REDUCTASE FAMILY PROTEIN (AFU_ORTHOLOGUE AFUA_8G06820)"/>
    <property type="match status" value="1"/>
</dbReference>
<gene>
    <name evidence="6" type="ORF">CPM_0367</name>
    <name evidence="5" type="ORF">CSP5_0395</name>
</gene>
<reference evidence="6" key="3">
    <citation type="submission" date="2016-06" db="EMBL/GenBank/DDBJ databases">
        <authorList>
            <person name="Olsen C.W."/>
            <person name="Carey S."/>
            <person name="Hinshaw L."/>
            <person name="Karasin A.I."/>
        </authorList>
    </citation>
    <scope>NUCLEOTIDE SEQUENCE [LARGE SCALE GENOMIC DNA]</scope>
    <source>
        <strain evidence="6">PM4</strain>
    </source>
</reference>
<dbReference type="Proteomes" id="UP000187822">
    <property type="component" value="Chromosome I"/>
</dbReference>
<dbReference type="InterPro" id="IPR050765">
    <property type="entry name" value="Riboflavin_Biosynth_HTPR"/>
</dbReference>
<evidence type="ECO:0000256" key="3">
    <source>
        <dbReference type="ARBA" id="ARBA00023002"/>
    </source>
</evidence>
<dbReference type="AlphaFoldDB" id="A0A1N5SYG2"/>
<dbReference type="EMBL" id="LT719092">
    <property type="protein sequence ID" value="SJK84252.1"/>
    <property type="molecule type" value="Genomic_DNA"/>
</dbReference>
<name>A0A1N5SYG2_9ARCH</name>
<dbReference type="KEGG" id="cdiv:CPM_0367"/>
<dbReference type="RefSeq" id="WP_021789137.1">
    <property type="nucleotide sequence ID" value="NZ_LT671858.1"/>
</dbReference>
<reference evidence="5 8" key="1">
    <citation type="submission" date="2016-04" db="EMBL/GenBank/DDBJ databases">
        <authorList>
            <person name="Evans L.H."/>
            <person name="Alamgir A."/>
            <person name="Owens N."/>
            <person name="Weber N.D."/>
            <person name="Virtaneva K."/>
            <person name="Barbian K."/>
            <person name="Babar A."/>
            <person name="Rosenke K."/>
        </authorList>
    </citation>
    <scope>NUCLEOTIDE SEQUENCE [LARGE SCALE GENOMIC DNA]</scope>
    <source>
        <strain evidence="5">S5</strain>
        <strain evidence="8">S5(T) (JCM 30642 \VKM B-2941)</strain>
    </source>
</reference>
<protein>
    <submittedName>
        <fullName evidence="5">5-amino-6-(5-phosphoribosylamino)uracil reductase</fullName>
    </submittedName>
</protein>
<reference evidence="7" key="2">
    <citation type="submission" date="2016-06" db="EMBL/GenBank/DDBJ databases">
        <authorList>
            <person name="Toshchakov V.S."/>
        </authorList>
    </citation>
    <scope>NUCLEOTIDE SEQUENCE [LARGE SCALE GENOMIC DNA]</scope>
    <source>
        <strain>PM4 (JCM 30641</strain>
        <strain evidence="7">\VKM B-2940)</strain>
    </source>
</reference>
<evidence type="ECO:0000313" key="7">
    <source>
        <dbReference type="Proteomes" id="UP000187822"/>
    </source>
</evidence>
<dbReference type="InterPro" id="IPR002734">
    <property type="entry name" value="RibDG_C"/>
</dbReference>
<sequence>MKEYKETLNRPHIILNMAQSINGYISKISGERAYISSEEDNIRVQTLRNNSDGILVGYRTVIKDNPSLIAPNNKNSIRLIIDPRCSLTPNYRVMDGKRKTIILNSEKSEKCEENIEYVNCGKPFNLEKSLELIYEKGIRSVLVEGGRVTAEAFLQRGFVDEMYMFIGDLFLEDGGILSPTTDREIRNVILDVRIMKGGLLLKIDPSKFKREWK</sequence>
<dbReference type="Pfam" id="PF01872">
    <property type="entry name" value="RibD_C"/>
    <property type="match status" value="1"/>
</dbReference>
<accession>A0A1N5SYG2</accession>
<evidence type="ECO:0000256" key="2">
    <source>
        <dbReference type="ARBA" id="ARBA00022857"/>
    </source>
</evidence>
<evidence type="ECO:0000313" key="8">
    <source>
        <dbReference type="Proteomes" id="UP000195607"/>
    </source>
</evidence>
<dbReference type="InterPro" id="IPR024072">
    <property type="entry name" value="DHFR-like_dom_sf"/>
</dbReference>
<dbReference type="EMBL" id="LT671858">
    <property type="protein sequence ID" value="SIM40889.1"/>
    <property type="molecule type" value="Genomic_DNA"/>
</dbReference>
<keyword evidence="2" id="KW-0521">NADP</keyword>
<comment type="pathway">
    <text evidence="1">Cofactor biosynthesis; riboflavin biosynthesis.</text>
</comment>
<dbReference type="Proteomes" id="UP000195607">
    <property type="component" value="Chromosome I"/>
</dbReference>